<feature type="region of interest" description="Disordered" evidence="1">
    <location>
        <begin position="70"/>
        <end position="93"/>
    </location>
</feature>
<keyword evidence="3" id="KW-1185">Reference proteome</keyword>
<organism evidence="2 3">
    <name type="scientific">Oldenlandia corymbosa var. corymbosa</name>
    <dbReference type="NCBI Taxonomy" id="529605"/>
    <lineage>
        <taxon>Eukaryota</taxon>
        <taxon>Viridiplantae</taxon>
        <taxon>Streptophyta</taxon>
        <taxon>Embryophyta</taxon>
        <taxon>Tracheophyta</taxon>
        <taxon>Spermatophyta</taxon>
        <taxon>Magnoliopsida</taxon>
        <taxon>eudicotyledons</taxon>
        <taxon>Gunneridae</taxon>
        <taxon>Pentapetalae</taxon>
        <taxon>asterids</taxon>
        <taxon>lamiids</taxon>
        <taxon>Gentianales</taxon>
        <taxon>Rubiaceae</taxon>
        <taxon>Rubioideae</taxon>
        <taxon>Spermacoceae</taxon>
        <taxon>Hedyotis-Oldenlandia complex</taxon>
        <taxon>Oldenlandia</taxon>
    </lineage>
</organism>
<protein>
    <submittedName>
        <fullName evidence="2">OLC1v1006211C1</fullName>
    </submittedName>
</protein>
<gene>
    <name evidence="2" type="ORF">OLC1_LOCUS15380</name>
</gene>
<evidence type="ECO:0000313" key="3">
    <source>
        <dbReference type="Proteomes" id="UP001161247"/>
    </source>
</evidence>
<evidence type="ECO:0000313" key="2">
    <source>
        <dbReference type="EMBL" id="CAI9106959.1"/>
    </source>
</evidence>
<proteinExistence type="predicted"/>
<accession>A0AAV1DIZ8</accession>
<sequence>MQTKGDKFVYDHKLRSTHDIPCGCEIKVTVDAGLAIQKYLVGVVENGDPLVMHRANGWLYDQIYSDRGSSKQLEKKKKGKGRSKGSKNKSREQVYTQWDFRQSNGPPQDVLGDGNCGFHVMASHLFGSEHQWHNARIIGANELEERPDLYDFFFERDIPKHVHRIRWGPNGPLTGPVREIAIARLGDYKHYIQLDFVVSDFPVPSIPYQWFRQRDTFVIGWEQPYLKRIELWHTSCNDNGRTQSPQSSSFNVE</sequence>
<dbReference type="EMBL" id="OX459122">
    <property type="protein sequence ID" value="CAI9106959.1"/>
    <property type="molecule type" value="Genomic_DNA"/>
</dbReference>
<name>A0AAV1DIZ8_OLDCO</name>
<dbReference type="AlphaFoldDB" id="A0AAV1DIZ8"/>
<evidence type="ECO:0000256" key="1">
    <source>
        <dbReference type="SAM" id="MobiDB-lite"/>
    </source>
</evidence>
<reference evidence="2" key="1">
    <citation type="submission" date="2023-03" db="EMBL/GenBank/DDBJ databases">
        <authorList>
            <person name="Julca I."/>
        </authorList>
    </citation>
    <scope>NUCLEOTIDE SEQUENCE</scope>
</reference>
<feature type="compositionally biased region" description="Basic residues" evidence="1">
    <location>
        <begin position="74"/>
        <end position="88"/>
    </location>
</feature>
<dbReference type="CDD" id="cd22744">
    <property type="entry name" value="OTU"/>
    <property type="match status" value="1"/>
</dbReference>
<dbReference type="Gene3D" id="3.90.70.80">
    <property type="match status" value="1"/>
</dbReference>
<dbReference type="Proteomes" id="UP001161247">
    <property type="component" value="Chromosome 5"/>
</dbReference>